<dbReference type="EMBL" id="CAJNOR010000968">
    <property type="protein sequence ID" value="CAF1047434.1"/>
    <property type="molecule type" value="Genomic_DNA"/>
</dbReference>
<name>A0A814KC34_ADIRI</name>
<evidence type="ECO:0000313" key="10">
    <source>
        <dbReference type="EMBL" id="CAF1047434.1"/>
    </source>
</evidence>
<dbReference type="PANTHER" id="PTHR12349">
    <property type="entry name" value="ANKYRIN REPEAT AND LEM DOMAIN-CONTAINING PROTEIN 2"/>
    <property type="match status" value="1"/>
</dbReference>
<dbReference type="AlphaFoldDB" id="A0A814KC34"/>
<keyword evidence="7" id="KW-0808">Transferase</keyword>
<sequence length="289" mass="33603">MCSNRSREFFRRLSQSIPCFIAWSLLIVLSTIYFLFLSPWLTIHLWKYLTILQGVFLFFVIENFFLATFTDPGRYSRAPPDENDDSETTFHKTVEIHGTQCRMKWCQTCGFYRPPRCSHCSVCDFCIDTFDHHCPWLNNCVGRRNYRYFISFLLSVLIHMLVVLSLSVYYLYKNHENLSDVSSIISIILIVFIVVLIIPIGGLTTFHLMLICRGRTTNEQVTGKFKSNINPFDYGCLFNCSRIFSSSNPPKLLTKKKKSKTSYQIEVSDKKSKSKNGTNKTKHYTMTSV</sequence>
<proteinExistence type="inferred from homology"/>
<dbReference type="GO" id="GO:0019706">
    <property type="term" value="F:protein-cysteine S-palmitoyltransferase activity"/>
    <property type="evidence" value="ECO:0007669"/>
    <property type="project" value="UniProtKB-EC"/>
</dbReference>
<feature type="domain" description="Palmitoyltransferase DHHC" evidence="9">
    <location>
        <begin position="102"/>
        <end position="222"/>
    </location>
</feature>
<dbReference type="PANTHER" id="PTHR12349:SF2">
    <property type="entry name" value="PALMITOYLTRANSFERASE ZDHHC8"/>
    <property type="match status" value="1"/>
</dbReference>
<feature type="region of interest" description="Disordered" evidence="8">
    <location>
        <begin position="251"/>
        <end position="289"/>
    </location>
</feature>
<reference evidence="10" key="1">
    <citation type="submission" date="2021-02" db="EMBL/GenBank/DDBJ databases">
        <authorList>
            <person name="Nowell W R."/>
        </authorList>
    </citation>
    <scope>NUCLEOTIDE SEQUENCE</scope>
</reference>
<keyword evidence="7" id="KW-0012">Acyltransferase</keyword>
<dbReference type="Proteomes" id="UP000663828">
    <property type="component" value="Unassembled WGS sequence"/>
</dbReference>
<evidence type="ECO:0000256" key="7">
    <source>
        <dbReference type="RuleBase" id="RU079119"/>
    </source>
</evidence>
<comment type="domain">
    <text evidence="7">The DHHC domain is required for palmitoyltransferase activity.</text>
</comment>
<keyword evidence="2 7" id="KW-0812">Transmembrane</keyword>
<gene>
    <name evidence="10" type="ORF">XAT740_LOCUS15591</name>
</gene>
<comment type="caution">
    <text evidence="10">The sequence shown here is derived from an EMBL/GenBank/DDBJ whole genome shotgun (WGS) entry which is preliminary data.</text>
</comment>
<evidence type="ECO:0000259" key="9">
    <source>
        <dbReference type="Pfam" id="PF01529"/>
    </source>
</evidence>
<comment type="catalytic activity">
    <reaction evidence="6">
        <text>L-cysteinyl-[protein] + hexadecanoyl-CoA = S-hexadecanoyl-L-cysteinyl-[protein] + CoA</text>
        <dbReference type="Rhea" id="RHEA:36683"/>
        <dbReference type="Rhea" id="RHEA-COMP:10131"/>
        <dbReference type="Rhea" id="RHEA-COMP:11032"/>
        <dbReference type="ChEBI" id="CHEBI:29950"/>
        <dbReference type="ChEBI" id="CHEBI:57287"/>
        <dbReference type="ChEBI" id="CHEBI:57379"/>
        <dbReference type="ChEBI" id="CHEBI:74151"/>
        <dbReference type="EC" id="2.3.1.225"/>
    </reaction>
    <physiologicalReaction direction="left-to-right" evidence="6">
        <dbReference type="Rhea" id="RHEA:36684"/>
    </physiologicalReaction>
</comment>
<dbReference type="Pfam" id="PF01529">
    <property type="entry name" value="DHHC"/>
    <property type="match status" value="1"/>
</dbReference>
<evidence type="ECO:0000256" key="2">
    <source>
        <dbReference type="ARBA" id="ARBA00022692"/>
    </source>
</evidence>
<evidence type="ECO:0000256" key="3">
    <source>
        <dbReference type="ARBA" id="ARBA00022989"/>
    </source>
</evidence>
<evidence type="ECO:0000256" key="5">
    <source>
        <dbReference type="ARBA" id="ARBA00023463"/>
    </source>
</evidence>
<dbReference type="GO" id="GO:0016020">
    <property type="term" value="C:membrane"/>
    <property type="evidence" value="ECO:0007669"/>
    <property type="project" value="UniProtKB-SubCell"/>
</dbReference>
<feature type="transmembrane region" description="Helical" evidence="7">
    <location>
        <begin position="148"/>
        <end position="172"/>
    </location>
</feature>
<evidence type="ECO:0000256" key="1">
    <source>
        <dbReference type="ARBA" id="ARBA00004141"/>
    </source>
</evidence>
<dbReference type="EC" id="2.3.1.225" evidence="7"/>
<keyword evidence="4 7" id="KW-0472">Membrane</keyword>
<comment type="similarity">
    <text evidence="5">Belongs to the DHHC palmitoyltransferase family. ERF2/ZDHHC9 subfamily.</text>
</comment>
<accession>A0A814KC34</accession>
<feature type="transmembrane region" description="Helical" evidence="7">
    <location>
        <begin position="184"/>
        <end position="210"/>
    </location>
</feature>
<evidence type="ECO:0000313" key="11">
    <source>
        <dbReference type="Proteomes" id="UP000663828"/>
    </source>
</evidence>
<keyword evidence="11" id="KW-1185">Reference proteome</keyword>
<evidence type="ECO:0000256" key="8">
    <source>
        <dbReference type="SAM" id="MobiDB-lite"/>
    </source>
</evidence>
<protein>
    <recommendedName>
        <fullName evidence="7">Palmitoyltransferase</fullName>
        <ecNumber evidence="7">2.3.1.225</ecNumber>
    </recommendedName>
</protein>
<organism evidence="10 11">
    <name type="scientific">Adineta ricciae</name>
    <name type="common">Rotifer</name>
    <dbReference type="NCBI Taxonomy" id="249248"/>
    <lineage>
        <taxon>Eukaryota</taxon>
        <taxon>Metazoa</taxon>
        <taxon>Spiralia</taxon>
        <taxon>Gnathifera</taxon>
        <taxon>Rotifera</taxon>
        <taxon>Eurotatoria</taxon>
        <taxon>Bdelloidea</taxon>
        <taxon>Adinetida</taxon>
        <taxon>Adinetidae</taxon>
        <taxon>Adineta</taxon>
    </lineage>
</organism>
<feature type="transmembrane region" description="Helical" evidence="7">
    <location>
        <begin position="48"/>
        <end position="69"/>
    </location>
</feature>
<evidence type="ECO:0000256" key="6">
    <source>
        <dbReference type="ARBA" id="ARBA00047790"/>
    </source>
</evidence>
<dbReference type="PROSITE" id="PS50216">
    <property type="entry name" value="DHHC"/>
    <property type="match status" value="1"/>
</dbReference>
<comment type="subcellular location">
    <subcellularLocation>
        <location evidence="1">Membrane</location>
        <topology evidence="1">Multi-pass membrane protein</topology>
    </subcellularLocation>
</comment>
<feature type="transmembrane region" description="Helical" evidence="7">
    <location>
        <begin position="20"/>
        <end position="42"/>
    </location>
</feature>
<evidence type="ECO:0000256" key="4">
    <source>
        <dbReference type="ARBA" id="ARBA00023136"/>
    </source>
</evidence>
<dbReference type="InterPro" id="IPR001594">
    <property type="entry name" value="Palmitoyltrfase_DHHC"/>
</dbReference>
<keyword evidence="3 7" id="KW-1133">Transmembrane helix</keyword>